<evidence type="ECO:0000313" key="4">
    <source>
        <dbReference type="Proteomes" id="UP001597062"/>
    </source>
</evidence>
<dbReference type="Gene3D" id="3.30.930.10">
    <property type="entry name" value="Bira Bifunctional Protein, Domain 2"/>
    <property type="match status" value="1"/>
</dbReference>
<name>A0ABW3JQE6_9FLAO</name>
<dbReference type="SUPFAM" id="SSF55681">
    <property type="entry name" value="Class II aaRS and biotin synthetases"/>
    <property type="match status" value="1"/>
</dbReference>
<dbReference type="GO" id="GO:0004077">
    <property type="term" value="F:biotin--[biotin carboxyl-carrier protein] ligase activity"/>
    <property type="evidence" value="ECO:0007669"/>
    <property type="project" value="UniProtKB-EC"/>
</dbReference>
<evidence type="ECO:0000256" key="1">
    <source>
        <dbReference type="ARBA" id="ARBA00022598"/>
    </source>
</evidence>
<accession>A0ABW3JQE6</accession>
<reference evidence="4" key="1">
    <citation type="journal article" date="2019" name="Int. J. Syst. Evol. Microbiol.">
        <title>The Global Catalogue of Microorganisms (GCM) 10K type strain sequencing project: providing services to taxonomists for standard genome sequencing and annotation.</title>
        <authorList>
            <consortium name="The Broad Institute Genomics Platform"/>
            <consortium name="The Broad Institute Genome Sequencing Center for Infectious Disease"/>
            <person name="Wu L."/>
            <person name="Ma J."/>
        </authorList>
    </citation>
    <scope>NUCLEOTIDE SEQUENCE [LARGE SCALE GENOMIC DNA]</scope>
    <source>
        <strain evidence="4">CCUG 60527</strain>
    </source>
</reference>
<dbReference type="InterPro" id="IPR004143">
    <property type="entry name" value="BPL_LPL_catalytic"/>
</dbReference>
<dbReference type="CDD" id="cd16442">
    <property type="entry name" value="BPL"/>
    <property type="match status" value="1"/>
</dbReference>
<keyword evidence="4" id="KW-1185">Reference proteome</keyword>
<protein>
    <submittedName>
        <fullName evidence="3">Biotin--[acetyl-CoA-carboxylase] ligase</fullName>
        <ecNumber evidence="3">6.3.4.15</ecNumber>
    </submittedName>
</protein>
<proteinExistence type="predicted"/>
<dbReference type="PANTHER" id="PTHR12835">
    <property type="entry name" value="BIOTIN PROTEIN LIGASE"/>
    <property type="match status" value="1"/>
</dbReference>
<dbReference type="EMBL" id="JBHTJR010000021">
    <property type="protein sequence ID" value="MFD0992306.1"/>
    <property type="molecule type" value="Genomic_DNA"/>
</dbReference>
<dbReference type="EC" id="6.3.4.15" evidence="3"/>
<gene>
    <name evidence="3" type="ORF">ACFQ1U_03730</name>
</gene>
<evidence type="ECO:0000313" key="3">
    <source>
        <dbReference type="EMBL" id="MFD0992306.1"/>
    </source>
</evidence>
<dbReference type="Pfam" id="PF03099">
    <property type="entry name" value="BPL_LplA_LipB"/>
    <property type="match status" value="1"/>
</dbReference>
<keyword evidence="1 3" id="KW-0436">Ligase</keyword>
<sequence length="243" mass="27180">MKIIKLNAIDSTNSFLKKMTLENSVSNFTVVITESQEKGRGQMNAKWVSEAGKNLTFSVFFEVKNVLVSNHKYLNFAVSLSVFNVLKKYNLPNLFIKWPNDIMAANKKVCGILIENSLKGMHINTSVVGIGLNVNQIDFPVDLPQASSLKMLTGDNFNLDNLLHEIIDALKVNVDLLNNQSYNVLEDAYLKVLYKKNVPSMFKTAQNVLFLGKIIGVGNTGKLQIALEDETIQEFDIKEVSFA</sequence>
<evidence type="ECO:0000259" key="2">
    <source>
        <dbReference type="PROSITE" id="PS51733"/>
    </source>
</evidence>
<organism evidence="3 4">
    <name type="scientific">Tenacibaculum geojense</name>
    <dbReference type="NCBI Taxonomy" id="915352"/>
    <lineage>
        <taxon>Bacteria</taxon>
        <taxon>Pseudomonadati</taxon>
        <taxon>Bacteroidota</taxon>
        <taxon>Flavobacteriia</taxon>
        <taxon>Flavobacteriales</taxon>
        <taxon>Flavobacteriaceae</taxon>
        <taxon>Tenacibaculum</taxon>
    </lineage>
</organism>
<dbReference type="Proteomes" id="UP001597062">
    <property type="component" value="Unassembled WGS sequence"/>
</dbReference>
<dbReference type="RefSeq" id="WP_386105459.1">
    <property type="nucleotide sequence ID" value="NZ_JBHTJR010000021.1"/>
</dbReference>
<feature type="domain" description="BPL/LPL catalytic" evidence="2">
    <location>
        <begin position="1"/>
        <end position="178"/>
    </location>
</feature>
<dbReference type="NCBIfam" id="TIGR00121">
    <property type="entry name" value="birA_ligase"/>
    <property type="match status" value="1"/>
</dbReference>
<dbReference type="InterPro" id="IPR045864">
    <property type="entry name" value="aa-tRNA-synth_II/BPL/LPL"/>
</dbReference>
<dbReference type="InterPro" id="IPR004408">
    <property type="entry name" value="Biotin_CoA_COase_ligase"/>
</dbReference>
<comment type="caution">
    <text evidence="3">The sequence shown here is derived from an EMBL/GenBank/DDBJ whole genome shotgun (WGS) entry which is preliminary data.</text>
</comment>
<dbReference type="PROSITE" id="PS51733">
    <property type="entry name" value="BPL_LPL_CATALYTIC"/>
    <property type="match status" value="1"/>
</dbReference>
<dbReference type="PANTHER" id="PTHR12835:SF5">
    <property type="entry name" value="BIOTIN--PROTEIN LIGASE"/>
    <property type="match status" value="1"/>
</dbReference>